<dbReference type="InterPro" id="IPR055560">
    <property type="entry name" value="DUF7136"/>
</dbReference>
<dbReference type="Proteomes" id="UP001370758">
    <property type="component" value="Unassembled WGS sequence"/>
</dbReference>
<organism evidence="4 5">
    <name type="scientific">Arthrobotrys musiformis</name>
    <dbReference type="NCBI Taxonomy" id="47236"/>
    <lineage>
        <taxon>Eukaryota</taxon>
        <taxon>Fungi</taxon>
        <taxon>Dikarya</taxon>
        <taxon>Ascomycota</taxon>
        <taxon>Pezizomycotina</taxon>
        <taxon>Orbiliomycetes</taxon>
        <taxon>Orbiliales</taxon>
        <taxon>Orbiliaceae</taxon>
        <taxon>Arthrobotrys</taxon>
    </lineage>
</organism>
<keyword evidence="5" id="KW-1185">Reference proteome</keyword>
<evidence type="ECO:0000259" key="3">
    <source>
        <dbReference type="Pfam" id="PF23584"/>
    </source>
</evidence>
<keyword evidence="1" id="KW-0472">Membrane</keyword>
<keyword evidence="1" id="KW-0812">Transmembrane</keyword>
<feature type="chain" id="PRO_5043440821" description="DUF7136 domain-containing protein" evidence="2">
    <location>
        <begin position="25"/>
        <end position="273"/>
    </location>
</feature>
<accession>A0AAV9WQW2</accession>
<dbReference type="EMBL" id="JAVHJL010000001">
    <property type="protein sequence ID" value="KAK6512654.1"/>
    <property type="molecule type" value="Genomic_DNA"/>
</dbReference>
<keyword evidence="2" id="KW-0732">Signal</keyword>
<dbReference type="Pfam" id="PF23584">
    <property type="entry name" value="DUF7136"/>
    <property type="match status" value="1"/>
</dbReference>
<feature type="domain" description="DUF7136" evidence="3">
    <location>
        <begin position="26"/>
        <end position="243"/>
    </location>
</feature>
<name>A0AAV9WQW2_9PEZI</name>
<gene>
    <name evidence="4" type="ORF">TWF481_001535</name>
</gene>
<comment type="caution">
    <text evidence="4">The sequence shown here is derived from an EMBL/GenBank/DDBJ whole genome shotgun (WGS) entry which is preliminary data.</text>
</comment>
<evidence type="ECO:0000313" key="4">
    <source>
        <dbReference type="EMBL" id="KAK6512654.1"/>
    </source>
</evidence>
<feature type="transmembrane region" description="Helical" evidence="1">
    <location>
        <begin position="253"/>
        <end position="272"/>
    </location>
</feature>
<evidence type="ECO:0000256" key="1">
    <source>
        <dbReference type="SAM" id="Phobius"/>
    </source>
</evidence>
<evidence type="ECO:0000256" key="2">
    <source>
        <dbReference type="SAM" id="SignalP"/>
    </source>
</evidence>
<dbReference type="AlphaFoldDB" id="A0AAV9WQW2"/>
<protein>
    <recommendedName>
        <fullName evidence="3">DUF7136 domain-containing protein</fullName>
    </recommendedName>
</protein>
<proteinExistence type="predicted"/>
<sequence length="273" mass="29470">MRLIPPNLWYLVGVFTYLESVVDAVAPGALEVSVVFPRINETYAPASMFPIVYALENAEMARNLNLVLGVEVRNGPDFFIQYATNHYNLPKTYGDFSRSKGSYFVYEYMRMETEGDYQLASSVHWAHCNLSGNDVAYLFNHTYMSVRVPFNIKEGGRNINLVEITADENETCSVPAFSIDVGTETREVVVPNPVTGTYAVMASSSPTLTLNPCRVKIDKAADASMLAAVLAANCGGLNPPPACPKGSTAARNLAVGGAAAFAFVLGAVGFLLA</sequence>
<feature type="signal peptide" evidence="2">
    <location>
        <begin position="1"/>
        <end position="24"/>
    </location>
</feature>
<keyword evidence="1" id="KW-1133">Transmembrane helix</keyword>
<evidence type="ECO:0000313" key="5">
    <source>
        <dbReference type="Proteomes" id="UP001370758"/>
    </source>
</evidence>
<reference evidence="4 5" key="1">
    <citation type="submission" date="2023-08" db="EMBL/GenBank/DDBJ databases">
        <authorList>
            <person name="Palmer J.M."/>
        </authorList>
    </citation>
    <scope>NUCLEOTIDE SEQUENCE [LARGE SCALE GENOMIC DNA]</scope>
    <source>
        <strain evidence="4 5">TWF481</strain>
    </source>
</reference>